<evidence type="ECO:0000259" key="13">
    <source>
        <dbReference type="Pfam" id="PF19291"/>
    </source>
</evidence>
<evidence type="ECO:0000256" key="6">
    <source>
        <dbReference type="ARBA" id="ARBA00023277"/>
    </source>
</evidence>
<dbReference type="Pfam" id="PF19291">
    <property type="entry name" value="TREH_N"/>
    <property type="match status" value="1"/>
</dbReference>
<evidence type="ECO:0000256" key="1">
    <source>
        <dbReference type="ARBA" id="ARBA00001576"/>
    </source>
</evidence>
<evidence type="ECO:0000259" key="12">
    <source>
        <dbReference type="Pfam" id="PF00723"/>
    </source>
</evidence>
<evidence type="ECO:0000313" key="14">
    <source>
        <dbReference type="EMBL" id="MBD3930420.1"/>
    </source>
</evidence>
<dbReference type="PANTHER" id="PTHR31616">
    <property type="entry name" value="TREHALASE"/>
    <property type="match status" value="1"/>
</dbReference>
<comment type="pathway">
    <text evidence="11">Glycan degradation; trehalose degradation; D-glucose from alpha,alpha-trehalose: step 1/1.</text>
</comment>
<evidence type="ECO:0000313" key="15">
    <source>
        <dbReference type="Proteomes" id="UP000632289"/>
    </source>
</evidence>
<keyword evidence="5 14" id="KW-0378">Hydrolase</keyword>
<dbReference type="Pfam" id="PF00723">
    <property type="entry name" value="Glyco_hydro_15"/>
    <property type="match status" value="1"/>
</dbReference>
<dbReference type="GO" id="GO:0004555">
    <property type="term" value="F:alpha,alpha-trehalase activity"/>
    <property type="evidence" value="ECO:0007669"/>
    <property type="project" value="UniProtKB-EC"/>
</dbReference>
<dbReference type="InterPro" id="IPR012341">
    <property type="entry name" value="6hp_glycosidase-like_sf"/>
</dbReference>
<dbReference type="InterPro" id="IPR045582">
    <property type="entry name" value="Trehalase-like_N"/>
</dbReference>
<dbReference type="Gene3D" id="1.50.10.10">
    <property type="match status" value="1"/>
</dbReference>
<keyword evidence="15" id="KW-1185">Reference proteome</keyword>
<dbReference type="PANTHER" id="PTHR31616:SF10">
    <property type="entry name" value="TREHALASE"/>
    <property type="match status" value="1"/>
</dbReference>
<proteinExistence type="inferred from homology"/>
<keyword evidence="6" id="KW-0119">Carbohydrate metabolism</keyword>
<sequence length="608" mass="65695">MTSTAIADYGMLADGSSAALVDRRGSVDWLCLPRFDSPALFARLLGEDAGHWSVTPTGGFDVRRRYVPGTLVLETTFTTAGGTACLRDALAVPEGQRGHDLGMRPPHELLREVEGLDGEVEFDVEFVPRPEYGLVRPLLRVDGRGARTFGGPNPCSLRSPVALRDGGGAARARVRVRAGERTGFALLWAPPEEVPPEPTAPEAVGERIADTVEAWRSWEADHDIYHGPHRDTVRLSARVLKGLTYRPTGAVVAAPTTSLPEAVGGERNWDYRYAWIRDASLTLEALYLGSCPDEAVDFVSFMTSAAGGGADAGSSLQIMYGVGGEHDLSERELGHLPGWRGSRPVRVGNDAWGQTQLDVYGELLNALYLYRDRLGELHPEVQRFAAGLADAAARRWEEPDAGMWEMRGPALHHVSSKVLCWVALDRAVRLAPQLGGYARTAVWGAARDRVHTAVLERGWSERRRAFTQSFDSEELDAAVLLMPLYGFLPPTDARVRSTVEAVARGLTEDGLVLRYRVADAGNADGLAGGEGTFALCSFWLVSALAMAGEPDRAQALFDRVAGCANDLGLLAEEIDPRTGELLGNFPQAFSHVGLINAAAAIDRARGVL</sequence>
<dbReference type="GO" id="GO:0005993">
    <property type="term" value="P:trehalose catabolic process"/>
    <property type="evidence" value="ECO:0007669"/>
    <property type="project" value="UniProtKB-ARBA"/>
</dbReference>
<keyword evidence="7" id="KW-0326">Glycosidase</keyword>
<evidence type="ECO:0000256" key="3">
    <source>
        <dbReference type="ARBA" id="ARBA00012757"/>
    </source>
</evidence>
<dbReference type="InterPro" id="IPR008928">
    <property type="entry name" value="6-hairpin_glycosidase_sf"/>
</dbReference>
<comment type="similarity">
    <text evidence="2">Belongs to the glycosyl hydrolase 15 family.</text>
</comment>
<evidence type="ECO:0000256" key="5">
    <source>
        <dbReference type="ARBA" id="ARBA00022801"/>
    </source>
</evidence>
<feature type="domain" description="GH15-like" evidence="12">
    <location>
        <begin position="228"/>
        <end position="598"/>
    </location>
</feature>
<dbReference type="FunFam" id="1.50.10.10:FF:000005">
    <property type="entry name" value="Glycosyl hydrolase, glucoamylase"/>
    <property type="match status" value="1"/>
</dbReference>
<dbReference type="EC" id="3.2.1.28" evidence="3"/>
<gene>
    <name evidence="14" type="ORF">IF129_02365</name>
</gene>
<dbReference type="InterPro" id="IPR011613">
    <property type="entry name" value="GH15-like"/>
</dbReference>
<protein>
    <recommendedName>
        <fullName evidence="4">Trehalase</fullName>
        <ecNumber evidence="3">3.2.1.28</ecNumber>
    </recommendedName>
    <alternativeName>
        <fullName evidence="8">Alpha,alpha-trehalase</fullName>
    </alternativeName>
    <alternativeName>
        <fullName evidence="9">Alpha,alpha-trehalose glucohydrolase</fullName>
    </alternativeName>
</protein>
<dbReference type="SUPFAM" id="SSF48208">
    <property type="entry name" value="Six-hairpin glycosidases"/>
    <property type="match status" value="1"/>
</dbReference>
<comment type="cofactor">
    <cofactor evidence="10">
        <name>phosphate</name>
        <dbReference type="ChEBI" id="CHEBI:43474"/>
    </cofactor>
</comment>
<dbReference type="Proteomes" id="UP000632289">
    <property type="component" value="Unassembled WGS sequence"/>
</dbReference>
<reference evidence="14" key="1">
    <citation type="submission" date="2020-09" db="EMBL/GenBank/DDBJ databases">
        <title>Secondary metabolite and genome analysis of marine Streptomyces chumphonensis KK1-2T.</title>
        <authorList>
            <person name="Phongsopitanun W."/>
            <person name="Kanchanasin P."/>
            <person name="Pittayakhajonwut P."/>
            <person name="Suwanborirux K."/>
            <person name="Tanasupawat S."/>
        </authorList>
    </citation>
    <scope>NUCLEOTIDE SEQUENCE</scope>
    <source>
        <strain evidence="14">KK1-2</strain>
    </source>
</reference>
<evidence type="ECO:0000256" key="10">
    <source>
        <dbReference type="ARBA" id="ARBA00053030"/>
    </source>
</evidence>
<dbReference type="EMBL" id="JACXYU010000001">
    <property type="protein sequence ID" value="MBD3930420.1"/>
    <property type="molecule type" value="Genomic_DNA"/>
</dbReference>
<name>A0A927IB27_9ACTN</name>
<evidence type="ECO:0000256" key="9">
    <source>
        <dbReference type="ARBA" id="ARBA00031637"/>
    </source>
</evidence>
<dbReference type="RefSeq" id="WP_191207698.1">
    <property type="nucleotide sequence ID" value="NZ_BAABKL010000039.1"/>
</dbReference>
<evidence type="ECO:0000256" key="7">
    <source>
        <dbReference type="ARBA" id="ARBA00023295"/>
    </source>
</evidence>
<evidence type="ECO:0000256" key="4">
    <source>
        <dbReference type="ARBA" id="ARBA00019905"/>
    </source>
</evidence>
<accession>A0A927IB27</accession>
<comment type="caution">
    <text evidence="14">The sequence shown here is derived from an EMBL/GenBank/DDBJ whole genome shotgun (WGS) entry which is preliminary data.</text>
</comment>
<organism evidence="14 15">
    <name type="scientific">Streptomyces chumphonensis</name>
    <dbReference type="NCBI Taxonomy" id="1214925"/>
    <lineage>
        <taxon>Bacteria</taxon>
        <taxon>Bacillati</taxon>
        <taxon>Actinomycetota</taxon>
        <taxon>Actinomycetes</taxon>
        <taxon>Kitasatosporales</taxon>
        <taxon>Streptomycetaceae</taxon>
        <taxon>Streptomyces</taxon>
    </lineage>
</organism>
<comment type="catalytic activity">
    <reaction evidence="1">
        <text>alpha,alpha-trehalose + H2O = alpha-D-glucose + beta-D-glucose</text>
        <dbReference type="Rhea" id="RHEA:32675"/>
        <dbReference type="ChEBI" id="CHEBI:15377"/>
        <dbReference type="ChEBI" id="CHEBI:15903"/>
        <dbReference type="ChEBI" id="CHEBI:16551"/>
        <dbReference type="ChEBI" id="CHEBI:17925"/>
        <dbReference type="EC" id="3.2.1.28"/>
    </reaction>
</comment>
<evidence type="ECO:0000256" key="11">
    <source>
        <dbReference type="ARBA" id="ARBA00060615"/>
    </source>
</evidence>
<feature type="domain" description="Trehalase-like N-terminal" evidence="13">
    <location>
        <begin position="3"/>
        <end position="161"/>
    </location>
</feature>
<evidence type="ECO:0000256" key="2">
    <source>
        <dbReference type="ARBA" id="ARBA00006188"/>
    </source>
</evidence>
<evidence type="ECO:0000256" key="8">
    <source>
        <dbReference type="ARBA" id="ARBA00030473"/>
    </source>
</evidence>
<dbReference type="AlphaFoldDB" id="A0A927IB27"/>